<evidence type="ECO:0000313" key="2">
    <source>
        <dbReference type="EMBL" id="SMO65535.1"/>
    </source>
</evidence>
<feature type="domain" description="DUF2249" evidence="1">
    <location>
        <begin position="8"/>
        <end position="77"/>
    </location>
</feature>
<feature type="domain" description="DUF2249" evidence="1">
    <location>
        <begin position="178"/>
        <end position="244"/>
    </location>
</feature>
<dbReference type="InterPro" id="IPR018720">
    <property type="entry name" value="DUF2249"/>
</dbReference>
<sequence>MSAITENEIDVRNLIPIKRHEKLLKLFKELPAGGSFVFINDHDPKPLYYEFRSIFGDVVGWEYLERDPEEWKVHVTRTEASEGSKSSGISTLIDLRKTDKKDWKYTIFHRYGMMLPNDVMEIRAGDDPEEIHKIFQKKFEGEHSWKYKSKEEGEYVIHVQKHAENDADTTDITVVNKFDVRPHPPAKRHEMVFEAFDELKAGEAFLFINDHDPKPLYYQMEAENDVPFNWEYLQAMPGEWKVKVMKLKPE</sequence>
<dbReference type="RefSeq" id="WP_142454282.1">
    <property type="nucleotide sequence ID" value="NZ_FXTP01000007.1"/>
</dbReference>
<proteinExistence type="predicted"/>
<keyword evidence="3" id="KW-1185">Reference proteome</keyword>
<dbReference type="AlphaFoldDB" id="A0A521D1G1"/>
<dbReference type="OrthoDB" id="9798996at2"/>
<evidence type="ECO:0000313" key="3">
    <source>
        <dbReference type="Proteomes" id="UP000317557"/>
    </source>
</evidence>
<dbReference type="Proteomes" id="UP000317557">
    <property type="component" value="Unassembled WGS sequence"/>
</dbReference>
<name>A0A521D1G1_9BACT</name>
<protein>
    <submittedName>
        <fullName evidence="2">Uncharacterized conserved protein, DUF2249 family</fullName>
    </submittedName>
</protein>
<dbReference type="EMBL" id="FXTP01000007">
    <property type="protein sequence ID" value="SMO65535.1"/>
    <property type="molecule type" value="Genomic_DNA"/>
</dbReference>
<organism evidence="2 3">
    <name type="scientific">Gracilimonas mengyeensis</name>
    <dbReference type="NCBI Taxonomy" id="1302730"/>
    <lineage>
        <taxon>Bacteria</taxon>
        <taxon>Pseudomonadati</taxon>
        <taxon>Balneolota</taxon>
        <taxon>Balneolia</taxon>
        <taxon>Balneolales</taxon>
        <taxon>Balneolaceae</taxon>
        <taxon>Gracilimonas</taxon>
    </lineage>
</organism>
<dbReference type="Pfam" id="PF10006">
    <property type="entry name" value="DUF2249"/>
    <property type="match status" value="2"/>
</dbReference>
<accession>A0A521D1G1</accession>
<gene>
    <name evidence="2" type="ORF">SAMN06265219_10730</name>
</gene>
<evidence type="ECO:0000259" key="1">
    <source>
        <dbReference type="Pfam" id="PF10006"/>
    </source>
</evidence>
<reference evidence="2 3" key="1">
    <citation type="submission" date="2017-05" db="EMBL/GenBank/DDBJ databases">
        <authorList>
            <person name="Varghese N."/>
            <person name="Submissions S."/>
        </authorList>
    </citation>
    <scope>NUCLEOTIDE SEQUENCE [LARGE SCALE GENOMIC DNA]</scope>
    <source>
        <strain evidence="2 3">DSM 21985</strain>
    </source>
</reference>